<evidence type="ECO:0008006" key="4">
    <source>
        <dbReference type="Google" id="ProtNLM"/>
    </source>
</evidence>
<dbReference type="OrthoDB" id="9793746at2"/>
<protein>
    <recommendedName>
        <fullName evidence="4">DUF368 domain-containing protein</fullName>
    </recommendedName>
</protein>
<keyword evidence="1" id="KW-1133">Transmembrane helix</keyword>
<evidence type="ECO:0000313" key="3">
    <source>
        <dbReference type="Proteomes" id="UP000271587"/>
    </source>
</evidence>
<evidence type="ECO:0000313" key="2">
    <source>
        <dbReference type="EMBL" id="AZA11319.1"/>
    </source>
</evidence>
<feature type="transmembrane region" description="Helical" evidence="1">
    <location>
        <begin position="75"/>
        <end position="99"/>
    </location>
</feature>
<dbReference type="InterPro" id="IPR007163">
    <property type="entry name" value="VCA0040-like"/>
</dbReference>
<dbReference type="EMBL" id="CP033897">
    <property type="protein sequence ID" value="AZA11319.1"/>
    <property type="molecule type" value="Genomic_DNA"/>
</dbReference>
<accession>A0A3G6IZW2</accession>
<name>A0A3G6IZW2_9CORY</name>
<dbReference type="RefSeq" id="WP_123933825.1">
    <property type="nucleotide sequence ID" value="NZ_CP033897.1"/>
</dbReference>
<dbReference type="Pfam" id="PF04018">
    <property type="entry name" value="VCA0040-like"/>
    <property type="match status" value="1"/>
</dbReference>
<reference evidence="2 3" key="1">
    <citation type="submission" date="2018-11" db="EMBL/GenBank/DDBJ databases">
        <authorList>
            <person name="Kleinhagauer T."/>
            <person name="Glaeser S.P."/>
            <person name="Spergser J."/>
            <person name="Ruckert C."/>
            <person name="Kaempfer P."/>
            <person name="Busse H.-J."/>
        </authorList>
    </citation>
    <scope>NUCLEOTIDE SEQUENCE [LARGE SCALE GENOMIC DNA]</scope>
    <source>
        <strain evidence="2 3">W8</strain>
    </source>
</reference>
<feature type="transmembrane region" description="Helical" evidence="1">
    <location>
        <begin position="14"/>
        <end position="44"/>
    </location>
</feature>
<evidence type="ECO:0000256" key="1">
    <source>
        <dbReference type="SAM" id="Phobius"/>
    </source>
</evidence>
<dbReference type="AlphaFoldDB" id="A0A3G6IZW2"/>
<dbReference type="KEGG" id="cgk:CGERO_05030"/>
<feature type="transmembrane region" description="Helical" evidence="1">
    <location>
        <begin position="273"/>
        <end position="294"/>
    </location>
</feature>
<sequence>MSQTPTKESPLKHILYVIFGGLIGLAEMVPGVSGGTVALVVGIYERAIRNGDLLLHTLRAAVTDRRRLKDAASQVEWAFLIAVGVGMVLTVLSLSSVMHAFVENSPQTSKALFMGMVAVSILVPLQMISGKELEAKRVPAYAMFAIAAIATFFLTGVTSAEKTNPSLIVVFFAAMIAVCALVLPGVSGSFILLSLGLYGPVIGAVAERDLTVMAVFALGALTGITLFIKLLDYLITRHRTLTLATMAGLMLGSLRALWPWQTEQAELLAPSGNVLGTVLWILLGGAIVAAIMWAEKFTTKH</sequence>
<feature type="transmembrane region" description="Helical" evidence="1">
    <location>
        <begin position="111"/>
        <end position="128"/>
    </location>
</feature>
<feature type="transmembrane region" description="Helical" evidence="1">
    <location>
        <begin position="140"/>
        <end position="160"/>
    </location>
</feature>
<keyword evidence="3" id="KW-1185">Reference proteome</keyword>
<dbReference type="Proteomes" id="UP000271587">
    <property type="component" value="Chromosome"/>
</dbReference>
<dbReference type="PANTHER" id="PTHR37308:SF1">
    <property type="entry name" value="POLYPRENYL-PHOSPHATE TRANSPORTER"/>
    <property type="match status" value="1"/>
</dbReference>
<dbReference type="PANTHER" id="PTHR37308">
    <property type="entry name" value="INTEGRAL MEMBRANE PROTEIN"/>
    <property type="match status" value="1"/>
</dbReference>
<organism evidence="2 3">
    <name type="scientific">Corynebacterium gerontici</name>
    <dbReference type="NCBI Taxonomy" id="2079234"/>
    <lineage>
        <taxon>Bacteria</taxon>
        <taxon>Bacillati</taxon>
        <taxon>Actinomycetota</taxon>
        <taxon>Actinomycetes</taxon>
        <taxon>Mycobacteriales</taxon>
        <taxon>Corynebacteriaceae</taxon>
        <taxon>Corynebacterium</taxon>
    </lineage>
</organism>
<keyword evidence="1" id="KW-0812">Transmembrane</keyword>
<feature type="transmembrane region" description="Helical" evidence="1">
    <location>
        <begin position="243"/>
        <end position="261"/>
    </location>
</feature>
<proteinExistence type="predicted"/>
<feature type="transmembrane region" description="Helical" evidence="1">
    <location>
        <begin position="212"/>
        <end position="231"/>
    </location>
</feature>
<gene>
    <name evidence="2" type="ORF">CGERO_05030</name>
</gene>
<feature type="transmembrane region" description="Helical" evidence="1">
    <location>
        <begin position="166"/>
        <end position="183"/>
    </location>
</feature>
<keyword evidence="1" id="KW-0472">Membrane</keyword>